<keyword evidence="4" id="KW-1133">Transmembrane helix</keyword>
<feature type="signal peptide" evidence="5">
    <location>
        <begin position="1"/>
        <end position="24"/>
    </location>
</feature>
<comment type="cofactor">
    <cofactor evidence="1">
        <name>Mg(2+)</name>
        <dbReference type="ChEBI" id="CHEBI:18420"/>
    </cofactor>
</comment>
<organism evidence="7 8">
    <name type="scientific">Arenimonas terrae</name>
    <dbReference type="NCBI Taxonomy" id="2546226"/>
    <lineage>
        <taxon>Bacteria</taxon>
        <taxon>Pseudomonadati</taxon>
        <taxon>Pseudomonadota</taxon>
        <taxon>Gammaproteobacteria</taxon>
        <taxon>Lysobacterales</taxon>
        <taxon>Lysobacteraceae</taxon>
        <taxon>Arenimonas</taxon>
    </lineage>
</organism>
<keyword evidence="4" id="KW-0812">Transmembrane</keyword>
<evidence type="ECO:0000256" key="2">
    <source>
        <dbReference type="ARBA" id="ARBA00012528"/>
    </source>
</evidence>
<dbReference type="EC" id="2.7.7.65" evidence="2"/>
<dbReference type="Gene3D" id="2.60.40.10">
    <property type="entry name" value="Immunoglobulins"/>
    <property type="match status" value="1"/>
</dbReference>
<dbReference type="SUPFAM" id="SSF55073">
    <property type="entry name" value="Nucleotide cyclase"/>
    <property type="match status" value="1"/>
</dbReference>
<dbReference type="SMART" id="SM00267">
    <property type="entry name" value="GGDEF"/>
    <property type="match status" value="1"/>
</dbReference>
<dbReference type="InterPro" id="IPR029787">
    <property type="entry name" value="Nucleotide_cyclase"/>
</dbReference>
<dbReference type="GO" id="GO:0005886">
    <property type="term" value="C:plasma membrane"/>
    <property type="evidence" value="ECO:0007669"/>
    <property type="project" value="TreeGrafter"/>
</dbReference>
<evidence type="ECO:0000259" key="6">
    <source>
        <dbReference type="PROSITE" id="PS50887"/>
    </source>
</evidence>
<dbReference type="Proteomes" id="UP000305760">
    <property type="component" value="Unassembled WGS sequence"/>
</dbReference>
<evidence type="ECO:0000313" key="7">
    <source>
        <dbReference type="EMBL" id="TNJ34682.1"/>
    </source>
</evidence>
<dbReference type="Pfam" id="PF07494">
    <property type="entry name" value="Reg_prop"/>
    <property type="match status" value="5"/>
</dbReference>
<dbReference type="InterPro" id="IPR000160">
    <property type="entry name" value="GGDEF_dom"/>
</dbReference>
<dbReference type="EMBL" id="SMDR01000001">
    <property type="protein sequence ID" value="TNJ34682.1"/>
    <property type="molecule type" value="Genomic_DNA"/>
</dbReference>
<dbReference type="GO" id="GO:0052621">
    <property type="term" value="F:diguanylate cyclase activity"/>
    <property type="evidence" value="ECO:0007669"/>
    <property type="project" value="UniProtKB-EC"/>
</dbReference>
<dbReference type="InterPro" id="IPR011123">
    <property type="entry name" value="Y_Y_Y"/>
</dbReference>
<dbReference type="PANTHER" id="PTHR45138">
    <property type="entry name" value="REGULATORY COMPONENTS OF SENSORY TRANSDUCTION SYSTEM"/>
    <property type="match status" value="1"/>
</dbReference>
<dbReference type="RefSeq" id="WP_139445295.1">
    <property type="nucleotide sequence ID" value="NZ_SMDR01000001.1"/>
</dbReference>
<dbReference type="FunFam" id="3.30.70.270:FF:000001">
    <property type="entry name" value="Diguanylate cyclase domain protein"/>
    <property type="match status" value="1"/>
</dbReference>
<keyword evidence="5" id="KW-0732">Signal</keyword>
<dbReference type="NCBIfam" id="TIGR00254">
    <property type="entry name" value="GGDEF"/>
    <property type="match status" value="1"/>
</dbReference>
<comment type="caution">
    <text evidence="7">The sequence shown here is derived from an EMBL/GenBank/DDBJ whole genome shotgun (WGS) entry which is preliminary data.</text>
</comment>
<protein>
    <recommendedName>
        <fullName evidence="2">diguanylate cyclase</fullName>
        <ecNumber evidence="2">2.7.7.65</ecNumber>
    </recommendedName>
</protein>
<proteinExistence type="predicted"/>
<dbReference type="Pfam" id="PF00990">
    <property type="entry name" value="GGDEF"/>
    <property type="match status" value="1"/>
</dbReference>
<dbReference type="InterPro" id="IPR050469">
    <property type="entry name" value="Diguanylate_Cyclase"/>
</dbReference>
<dbReference type="GO" id="GO:0043709">
    <property type="term" value="P:cell adhesion involved in single-species biofilm formation"/>
    <property type="evidence" value="ECO:0007669"/>
    <property type="project" value="TreeGrafter"/>
</dbReference>
<keyword evidence="4" id="KW-0472">Membrane</keyword>
<feature type="transmembrane region" description="Helical" evidence="4">
    <location>
        <begin position="744"/>
        <end position="762"/>
    </location>
</feature>
<keyword evidence="3" id="KW-0175">Coiled coil</keyword>
<feature type="coiled-coil region" evidence="3">
    <location>
        <begin position="784"/>
        <end position="814"/>
    </location>
</feature>
<dbReference type="AlphaFoldDB" id="A0A5C4RUS4"/>
<evidence type="ECO:0000256" key="3">
    <source>
        <dbReference type="SAM" id="Coils"/>
    </source>
</evidence>
<dbReference type="PROSITE" id="PS50887">
    <property type="entry name" value="GGDEF"/>
    <property type="match status" value="1"/>
</dbReference>
<dbReference type="Pfam" id="PF07495">
    <property type="entry name" value="Y_Y_Y"/>
    <property type="match status" value="1"/>
</dbReference>
<dbReference type="Gene3D" id="2.130.10.10">
    <property type="entry name" value="YVTN repeat-like/Quinoprotein amine dehydrogenase"/>
    <property type="match status" value="3"/>
</dbReference>
<dbReference type="InterPro" id="IPR011110">
    <property type="entry name" value="Reg_prop"/>
</dbReference>
<name>A0A5C4RUS4_9GAMM</name>
<sequence length="979" mass="107337">MNLTLRLILALVTLAAALPMPAAALEEKSLATYSREVWTTRDGLPHNQVNGIAQTPEGYLWFATWEGVVRYNGQEFRSFGRQNVPQIRDNGIRSVRVGHSGALVVATSRGGVSVLRGEEWTTYGIAEGLGQDELAAALEDHAGRLWVATESRGVTRLDNGQATHFRTEQGLPSDDTFALLEDGAGAVWVATGDGVARIEGDRVQAFSVDAGLPTGSAFSLALADDGDLYVGTEKGVYVGKSGRFNLVTPDFPAEAIPSLQIDAQGSLWIGTVNRGLLRLGERGLESFDAAAGLPNNRVASLFADREGSVWVGTNAGLLRFADTPFITLDSHHGLSDDYVRALLQGKDGSIWIGTSRGLDRWQDEKVEQTEALSGDAILSLAEDGDSVWVGTYSTGLARWQGGAVRERLNSESGLPSNQVRAVVAGRDGTLWVGTSRGLMRRKDGQTDVLREEHGLPRNFILSLFETRRGDLWVGTTNGAARITNGKATPYDLSALEQAQDVFGMHEDEDGTVWFATDRGVVRLRGEELRIVGSVHGLPVDTIFQVVVDSYGNFWLSSNAGVVYVRRDEMEAVADGRQPRLDYQQFAEPDGMGSAQCNGGAGPAALRAADGSIWVATAKGVSVVQPDQLPRYQLAPPPVVIEGLRVDDRNASANGNLVLPPGTRKLELDYVSLSYRTPEQIRYRYRLEGFDNGWVERNQRRNAQYTNLPPGRYRFQVSAAQRGSGWSPETASVNFEIQPRLYQRAWFLPVAGATLALFLYGLYRARVSQLKSREAQLSRVVEDRTRALSEKNTELEQKNETIRKQSEIFEQLSRTDALTGLPNRRSMDETLAAAYQDAVLNDQALCFGLLDIDHFKRINDGFSHDVGDEALRRVAKVMQAEMGRENVGRWRGDERVARWGGEEFALLFPLAGMAEAMAQAERLRKAIEAIDCSDFAPGLNITASIGLAERTGLSHHERLVSRADQRLYEAKNNGRNRVSG</sequence>
<dbReference type="CDD" id="cd01949">
    <property type="entry name" value="GGDEF"/>
    <property type="match status" value="1"/>
</dbReference>
<dbReference type="OrthoDB" id="176203at2"/>
<dbReference type="SUPFAM" id="SSF63829">
    <property type="entry name" value="Calcium-dependent phosphotriesterase"/>
    <property type="match status" value="2"/>
</dbReference>
<evidence type="ECO:0000256" key="4">
    <source>
        <dbReference type="SAM" id="Phobius"/>
    </source>
</evidence>
<dbReference type="InterPro" id="IPR015943">
    <property type="entry name" value="WD40/YVTN_repeat-like_dom_sf"/>
</dbReference>
<evidence type="ECO:0000256" key="5">
    <source>
        <dbReference type="SAM" id="SignalP"/>
    </source>
</evidence>
<feature type="domain" description="GGDEF" evidence="6">
    <location>
        <begin position="842"/>
        <end position="979"/>
    </location>
</feature>
<accession>A0A5C4RUS4</accession>
<keyword evidence="8" id="KW-1185">Reference proteome</keyword>
<dbReference type="GO" id="GO:1902201">
    <property type="term" value="P:negative regulation of bacterial-type flagellum-dependent cell motility"/>
    <property type="evidence" value="ECO:0007669"/>
    <property type="project" value="TreeGrafter"/>
</dbReference>
<dbReference type="PANTHER" id="PTHR45138:SF24">
    <property type="entry name" value="DIGUANYLATE CYCLASE DGCC-RELATED"/>
    <property type="match status" value="1"/>
</dbReference>
<dbReference type="InterPro" id="IPR013783">
    <property type="entry name" value="Ig-like_fold"/>
</dbReference>
<feature type="chain" id="PRO_5022856825" description="diguanylate cyclase" evidence="5">
    <location>
        <begin position="25"/>
        <end position="979"/>
    </location>
</feature>
<dbReference type="InterPro" id="IPR043128">
    <property type="entry name" value="Rev_trsase/Diguanyl_cyclase"/>
</dbReference>
<evidence type="ECO:0000256" key="1">
    <source>
        <dbReference type="ARBA" id="ARBA00001946"/>
    </source>
</evidence>
<reference evidence="7 8" key="1">
    <citation type="submission" date="2019-03" db="EMBL/GenBank/DDBJ databases">
        <title>Arenimonas daejeonensis sp. nov., isolated from compost.</title>
        <authorList>
            <person name="Jeon C.O."/>
        </authorList>
    </citation>
    <scope>NUCLEOTIDE SEQUENCE [LARGE SCALE GENOMIC DNA]</scope>
    <source>
        <strain evidence="7 8">R29</strain>
    </source>
</reference>
<gene>
    <name evidence="7" type="ORF">E1B00_02535</name>
</gene>
<dbReference type="Gene3D" id="3.30.70.270">
    <property type="match status" value="1"/>
</dbReference>
<evidence type="ECO:0000313" key="8">
    <source>
        <dbReference type="Proteomes" id="UP000305760"/>
    </source>
</evidence>